<dbReference type="InParanoid" id="A0A061GAU3"/>
<feature type="compositionally biased region" description="Basic and acidic residues" evidence="10">
    <location>
        <begin position="182"/>
        <end position="204"/>
    </location>
</feature>
<evidence type="ECO:0000256" key="6">
    <source>
        <dbReference type="ARBA" id="ARBA00023002"/>
    </source>
</evidence>
<dbReference type="EMBL" id="CM001884">
    <property type="protein sequence ID" value="EOY26257.1"/>
    <property type="molecule type" value="Genomic_DNA"/>
</dbReference>
<dbReference type="PANTHER" id="PTHR47943:SF8">
    <property type="entry name" value="CYTOCHROME P450"/>
    <property type="match status" value="1"/>
</dbReference>
<feature type="region of interest" description="Disordered" evidence="10">
    <location>
        <begin position="21"/>
        <end position="47"/>
    </location>
</feature>
<keyword evidence="4" id="KW-0349">Heme</keyword>
<evidence type="ECO:0000256" key="5">
    <source>
        <dbReference type="ARBA" id="ARBA00022723"/>
    </source>
</evidence>
<keyword evidence="7" id="KW-0408">Iron</keyword>
<evidence type="ECO:0000256" key="1">
    <source>
        <dbReference type="ARBA" id="ARBA00001971"/>
    </source>
</evidence>
<dbReference type="Gramene" id="EOY26257">
    <property type="protein sequence ID" value="EOY26257"/>
    <property type="gene ID" value="TCM_027730"/>
</dbReference>
<evidence type="ECO:0000313" key="12">
    <source>
        <dbReference type="Proteomes" id="UP000026915"/>
    </source>
</evidence>
<dbReference type="GO" id="GO:0016020">
    <property type="term" value="C:membrane"/>
    <property type="evidence" value="ECO:0007669"/>
    <property type="project" value="UniProtKB-SubCell"/>
</dbReference>
<protein>
    <submittedName>
        <fullName evidence="11">Cytochrome P450-like protein</fullName>
    </submittedName>
</protein>
<dbReference type="AlphaFoldDB" id="A0A061GAU3"/>
<evidence type="ECO:0000256" key="4">
    <source>
        <dbReference type="ARBA" id="ARBA00022617"/>
    </source>
</evidence>
<evidence type="ECO:0000256" key="10">
    <source>
        <dbReference type="SAM" id="MobiDB-lite"/>
    </source>
</evidence>
<dbReference type="GO" id="GO:0004497">
    <property type="term" value="F:monooxygenase activity"/>
    <property type="evidence" value="ECO:0007669"/>
    <property type="project" value="UniProtKB-KW"/>
</dbReference>
<feature type="compositionally biased region" description="Pro residues" evidence="10">
    <location>
        <begin position="34"/>
        <end position="44"/>
    </location>
</feature>
<dbReference type="GO" id="GO:0005506">
    <property type="term" value="F:iron ion binding"/>
    <property type="evidence" value="ECO:0007669"/>
    <property type="project" value="InterPro"/>
</dbReference>
<evidence type="ECO:0000313" key="11">
    <source>
        <dbReference type="EMBL" id="EOY26257.1"/>
    </source>
</evidence>
<comment type="subcellular location">
    <subcellularLocation>
        <location evidence="2">Membrane</location>
    </subcellularLocation>
</comment>
<keyword evidence="9" id="KW-0472">Membrane</keyword>
<dbReference type="STRING" id="3641.A0A061GAU3"/>
<dbReference type="HOGENOM" id="CLU_1258043_0_0_1"/>
<evidence type="ECO:0000256" key="7">
    <source>
        <dbReference type="ARBA" id="ARBA00023004"/>
    </source>
</evidence>
<reference evidence="11 12" key="1">
    <citation type="journal article" date="2013" name="Genome Biol.">
        <title>The genome sequence of the most widely cultivated cacao type and its use to identify candidate genes regulating pod color.</title>
        <authorList>
            <person name="Motamayor J.C."/>
            <person name="Mockaitis K."/>
            <person name="Schmutz J."/>
            <person name="Haiminen N."/>
            <person name="Iii D.L."/>
            <person name="Cornejo O."/>
            <person name="Findley S.D."/>
            <person name="Zheng P."/>
            <person name="Utro F."/>
            <person name="Royaert S."/>
            <person name="Saski C."/>
            <person name="Jenkins J."/>
            <person name="Podicheti R."/>
            <person name="Zhao M."/>
            <person name="Scheffler B.E."/>
            <person name="Stack J.C."/>
            <person name="Feltus F.A."/>
            <person name="Mustiga G.M."/>
            <person name="Amores F."/>
            <person name="Phillips W."/>
            <person name="Marelli J.P."/>
            <person name="May G.D."/>
            <person name="Shapiro H."/>
            <person name="Ma J."/>
            <person name="Bustamante C.D."/>
            <person name="Schnell R.J."/>
            <person name="Main D."/>
            <person name="Gilbert D."/>
            <person name="Parida L."/>
            <person name="Kuhn D.N."/>
        </authorList>
    </citation>
    <scope>NUCLEOTIDE SEQUENCE [LARGE SCALE GENOMIC DNA]</scope>
    <source>
        <strain evidence="12">cv. Matina 1-6</strain>
    </source>
</reference>
<dbReference type="Gene3D" id="1.10.630.10">
    <property type="entry name" value="Cytochrome P450"/>
    <property type="match status" value="1"/>
</dbReference>
<evidence type="ECO:0000256" key="2">
    <source>
        <dbReference type="ARBA" id="ARBA00004370"/>
    </source>
</evidence>
<dbReference type="SUPFAM" id="SSF48264">
    <property type="entry name" value="Cytochrome P450"/>
    <property type="match status" value="1"/>
</dbReference>
<evidence type="ECO:0000256" key="3">
    <source>
        <dbReference type="ARBA" id="ARBA00010617"/>
    </source>
</evidence>
<dbReference type="GO" id="GO:0020037">
    <property type="term" value="F:heme binding"/>
    <property type="evidence" value="ECO:0007669"/>
    <property type="project" value="InterPro"/>
</dbReference>
<proteinExistence type="inferred from homology"/>
<keyword evidence="5" id="KW-0479">Metal-binding</keyword>
<sequence>MLPPMAFVCFPYSVVHLQQTKKIKQHPTPSSKPTIPPNNRPSPPSQGDYWRFMKKLSVTELLGTRQIERSRTVRHQEIAMFLRKMIQSARKTEVVDVGAELMKLTNNVICRVVASTSCSEEDNEAKRIKELLERSAELIGKMSFANSLGPLKKFGFWLYRKEAKDLNARHDELMEKLLRKHEEKAENNGGDIDRDANKDFKSEELGEESLSLQADEGTGI</sequence>
<evidence type="ECO:0000256" key="8">
    <source>
        <dbReference type="ARBA" id="ARBA00023033"/>
    </source>
</evidence>
<dbReference type="InterPro" id="IPR036396">
    <property type="entry name" value="Cyt_P450_sf"/>
</dbReference>
<accession>A0A061GAU3</accession>
<gene>
    <name evidence="11" type="ORF">TCM_027730</name>
</gene>
<evidence type="ECO:0000256" key="9">
    <source>
        <dbReference type="ARBA" id="ARBA00023136"/>
    </source>
</evidence>
<keyword evidence="12" id="KW-1185">Reference proteome</keyword>
<comment type="similarity">
    <text evidence="3">Belongs to the cytochrome P450 family.</text>
</comment>
<dbReference type="Pfam" id="PF00067">
    <property type="entry name" value="p450"/>
    <property type="match status" value="1"/>
</dbReference>
<keyword evidence="6" id="KW-0560">Oxidoreductase</keyword>
<comment type="cofactor">
    <cofactor evidence="1">
        <name>heme</name>
        <dbReference type="ChEBI" id="CHEBI:30413"/>
    </cofactor>
</comment>
<dbReference type="GO" id="GO:0016705">
    <property type="term" value="F:oxidoreductase activity, acting on paired donors, with incorporation or reduction of molecular oxygen"/>
    <property type="evidence" value="ECO:0007669"/>
    <property type="project" value="InterPro"/>
</dbReference>
<dbReference type="PANTHER" id="PTHR47943">
    <property type="entry name" value="CYTOCHROME P450 93A3-LIKE"/>
    <property type="match status" value="1"/>
</dbReference>
<feature type="region of interest" description="Disordered" evidence="10">
    <location>
        <begin position="182"/>
        <end position="220"/>
    </location>
</feature>
<dbReference type="eggNOG" id="KOG0156">
    <property type="taxonomic scope" value="Eukaryota"/>
</dbReference>
<organism evidence="11 12">
    <name type="scientific">Theobroma cacao</name>
    <name type="common">Cacao</name>
    <name type="synonym">Cocoa</name>
    <dbReference type="NCBI Taxonomy" id="3641"/>
    <lineage>
        <taxon>Eukaryota</taxon>
        <taxon>Viridiplantae</taxon>
        <taxon>Streptophyta</taxon>
        <taxon>Embryophyta</taxon>
        <taxon>Tracheophyta</taxon>
        <taxon>Spermatophyta</taxon>
        <taxon>Magnoliopsida</taxon>
        <taxon>eudicotyledons</taxon>
        <taxon>Gunneridae</taxon>
        <taxon>Pentapetalae</taxon>
        <taxon>rosids</taxon>
        <taxon>malvids</taxon>
        <taxon>Malvales</taxon>
        <taxon>Malvaceae</taxon>
        <taxon>Byttnerioideae</taxon>
        <taxon>Theobroma</taxon>
    </lineage>
</organism>
<name>A0A061GAU3_THECC</name>
<keyword evidence="8" id="KW-0503">Monooxygenase</keyword>
<dbReference type="InterPro" id="IPR001128">
    <property type="entry name" value="Cyt_P450"/>
</dbReference>
<dbReference type="Proteomes" id="UP000026915">
    <property type="component" value="Chromosome 6"/>
</dbReference>